<feature type="non-terminal residue" evidence="1">
    <location>
        <position position="154"/>
    </location>
</feature>
<protein>
    <submittedName>
        <fullName evidence="1">CAZy families CBM48|GH13 protein</fullName>
    </submittedName>
</protein>
<proteinExistence type="predicted"/>
<dbReference type="Gene3D" id="3.20.20.80">
    <property type="entry name" value="Glycosidases"/>
    <property type="match status" value="1"/>
</dbReference>
<dbReference type="EMBL" id="KF123350">
    <property type="protein sequence ID" value="AIA90651.1"/>
    <property type="molecule type" value="Genomic_DNA"/>
</dbReference>
<sequence length="154" mass="17452">GAGSPSDDARDVGAIASAVIPLHEGDAFRRVIYTESHDEVANGRKRLVSEIDEENPASIWARRRALQGAGVVLTSPGVPMIFQGQEILENGWFDDRSLVDWEKAREFSGIHRAFRDLIRLTPEYRWIYPGVMGQNVDVFHRNQQAKVVAWHRWS</sequence>
<accession>A0A060CD23</accession>
<evidence type="ECO:0000313" key="1">
    <source>
        <dbReference type="EMBL" id="AIA90651.1"/>
    </source>
</evidence>
<feature type="non-terminal residue" evidence="1">
    <location>
        <position position="1"/>
    </location>
</feature>
<dbReference type="SUPFAM" id="SSF51445">
    <property type="entry name" value="(Trans)glycosidases"/>
    <property type="match status" value="1"/>
</dbReference>
<dbReference type="AlphaFoldDB" id="A0A060CD23"/>
<organism evidence="1">
    <name type="scientific">uncultured Pirellula sp</name>
    <dbReference type="NCBI Taxonomy" id="298571"/>
    <lineage>
        <taxon>Bacteria</taxon>
        <taxon>Pseudomonadati</taxon>
        <taxon>Planctomycetota</taxon>
        <taxon>Planctomycetia</taxon>
        <taxon>Pirellulales</taxon>
        <taxon>Pirellulaceae</taxon>
        <taxon>Pirellula</taxon>
        <taxon>environmental samples</taxon>
    </lineage>
</organism>
<name>A0A060CD23_9BACT</name>
<reference evidence="1" key="1">
    <citation type="journal article" date="2013" name="Environ. Microbiol.">
        <title>Seasonally variable intestinal metagenomes of the red palm weevil (Rhynchophorus ferrugineus).</title>
        <authorList>
            <person name="Jia S."/>
            <person name="Zhang X."/>
            <person name="Zhang G."/>
            <person name="Yin A."/>
            <person name="Zhang S."/>
            <person name="Li F."/>
            <person name="Wang L."/>
            <person name="Zhao D."/>
            <person name="Yun Q."/>
            <person name="Tala"/>
            <person name="Wang J."/>
            <person name="Sun G."/>
            <person name="Baabdullah M."/>
            <person name="Yu X."/>
            <person name="Hu S."/>
            <person name="Al-Mssallem I.S."/>
            <person name="Yu J."/>
        </authorList>
    </citation>
    <scope>NUCLEOTIDE SEQUENCE</scope>
</reference>
<dbReference type="InterPro" id="IPR017853">
    <property type="entry name" value="GH"/>
</dbReference>